<feature type="compositionally biased region" description="Acidic residues" evidence="4">
    <location>
        <begin position="249"/>
        <end position="266"/>
    </location>
</feature>
<dbReference type="PANTHER" id="PTHR20961">
    <property type="entry name" value="GLYCOSYLTRANSFERASE"/>
    <property type="match status" value="1"/>
</dbReference>
<feature type="compositionally biased region" description="Basic and acidic residues" evidence="4">
    <location>
        <begin position="225"/>
        <end position="248"/>
    </location>
</feature>
<evidence type="ECO:0000256" key="3">
    <source>
        <dbReference type="ARBA" id="ARBA00023180"/>
    </source>
</evidence>
<reference evidence="6 7" key="1">
    <citation type="submission" date="2011-02" db="EMBL/GenBank/DDBJ databases">
        <title>The Genome Sequence of Sphaeroforma arctica JP610.</title>
        <authorList>
            <consortium name="The Broad Institute Genome Sequencing Platform"/>
            <person name="Russ C."/>
            <person name="Cuomo C."/>
            <person name="Young S.K."/>
            <person name="Zeng Q."/>
            <person name="Gargeya S."/>
            <person name="Alvarado L."/>
            <person name="Berlin A."/>
            <person name="Chapman S.B."/>
            <person name="Chen Z."/>
            <person name="Freedman E."/>
            <person name="Gellesch M."/>
            <person name="Goldberg J."/>
            <person name="Griggs A."/>
            <person name="Gujja S."/>
            <person name="Heilman E."/>
            <person name="Heiman D."/>
            <person name="Howarth C."/>
            <person name="Mehta T."/>
            <person name="Neiman D."/>
            <person name="Pearson M."/>
            <person name="Roberts A."/>
            <person name="Saif S."/>
            <person name="Shea T."/>
            <person name="Shenoy N."/>
            <person name="Sisk P."/>
            <person name="Stolte C."/>
            <person name="Sykes S."/>
            <person name="White J."/>
            <person name="Yandava C."/>
            <person name="Burger G."/>
            <person name="Gray M.W."/>
            <person name="Holland P.W.H."/>
            <person name="King N."/>
            <person name="Lang F.B.F."/>
            <person name="Roger A.J."/>
            <person name="Ruiz-Trillo I."/>
            <person name="Haas B."/>
            <person name="Nusbaum C."/>
            <person name="Birren B."/>
        </authorList>
    </citation>
    <scope>NUCLEOTIDE SEQUENCE [LARGE SCALE GENOMIC DNA]</scope>
    <source>
        <strain evidence="6 7">JP610</strain>
    </source>
</reference>
<feature type="domain" description="Glycosyltransferase 61 catalytic" evidence="5">
    <location>
        <begin position="660"/>
        <end position="744"/>
    </location>
</feature>
<feature type="compositionally biased region" description="Basic residues" evidence="4">
    <location>
        <begin position="343"/>
        <end position="355"/>
    </location>
</feature>
<accession>A0A0L0G474</accession>
<name>A0A0L0G474_9EUKA</name>
<feature type="compositionally biased region" description="Basic and acidic residues" evidence="4">
    <location>
        <begin position="312"/>
        <end position="333"/>
    </location>
</feature>
<dbReference type="Proteomes" id="UP000054560">
    <property type="component" value="Unassembled WGS sequence"/>
</dbReference>
<dbReference type="InterPro" id="IPR007657">
    <property type="entry name" value="Glycosyltransferase_61"/>
</dbReference>
<feature type="region of interest" description="Disordered" evidence="4">
    <location>
        <begin position="90"/>
        <end position="374"/>
    </location>
</feature>
<proteinExistence type="predicted"/>
<evidence type="ECO:0000259" key="5">
    <source>
        <dbReference type="Pfam" id="PF04577"/>
    </source>
</evidence>
<keyword evidence="1" id="KW-0328">Glycosyltransferase</keyword>
<keyword evidence="2" id="KW-0808">Transferase</keyword>
<dbReference type="Pfam" id="PF04577">
    <property type="entry name" value="Glyco_transf_61"/>
    <property type="match status" value="1"/>
</dbReference>
<feature type="compositionally biased region" description="Acidic residues" evidence="4">
    <location>
        <begin position="186"/>
        <end position="199"/>
    </location>
</feature>
<evidence type="ECO:0000313" key="6">
    <source>
        <dbReference type="EMBL" id="KNC83907.1"/>
    </source>
</evidence>
<keyword evidence="7" id="KW-1185">Reference proteome</keyword>
<evidence type="ECO:0000256" key="2">
    <source>
        <dbReference type="ARBA" id="ARBA00022679"/>
    </source>
</evidence>
<feature type="compositionally biased region" description="Basic and acidic residues" evidence="4">
    <location>
        <begin position="283"/>
        <end position="294"/>
    </location>
</feature>
<dbReference type="OrthoDB" id="529273at2759"/>
<evidence type="ECO:0000256" key="1">
    <source>
        <dbReference type="ARBA" id="ARBA00022676"/>
    </source>
</evidence>
<organism evidence="6 7">
    <name type="scientific">Sphaeroforma arctica JP610</name>
    <dbReference type="NCBI Taxonomy" id="667725"/>
    <lineage>
        <taxon>Eukaryota</taxon>
        <taxon>Ichthyosporea</taxon>
        <taxon>Ichthyophonida</taxon>
        <taxon>Sphaeroforma</taxon>
    </lineage>
</organism>
<dbReference type="GO" id="GO:0016757">
    <property type="term" value="F:glycosyltransferase activity"/>
    <property type="evidence" value="ECO:0007669"/>
    <property type="project" value="UniProtKB-KW"/>
</dbReference>
<dbReference type="GeneID" id="25904370"/>
<gene>
    <name evidence="6" type="ORF">SARC_03866</name>
</gene>
<dbReference type="EMBL" id="KQ241802">
    <property type="protein sequence ID" value="KNC83907.1"/>
    <property type="molecule type" value="Genomic_DNA"/>
</dbReference>
<evidence type="ECO:0000313" key="7">
    <source>
        <dbReference type="Proteomes" id="UP000054560"/>
    </source>
</evidence>
<dbReference type="AlphaFoldDB" id="A0A0L0G474"/>
<sequence>MKKPTQSFRRSCGSPGYKVPLIIIALITLTIHYQGAVSESGATRELRTGGLYDEFVDLAQDAYQQTASKISIVGEQVEEQFGASFEKMFPDRADSSESNSQRTNRFDVNDNPSGDHQYDVLQRDESVRSDTLVLGSNKVTAAANNDDVEESEDEEGKTEREKYDSEDSQNTSDDGADGPTTKENNDDTEEDNEREDEDDTEKKNEGENDDDDDKEKHAASGSLKENARRADQANRDGDLTTHNNKDSDESSTDNDEEDDSESENENDNAQRTRAFQKKLKVKQAMEKEEAPTEKRPHRVVVVENAAPLPDAEEVHALLNERKAHREDETNHDVDSDEGNTQNTKKHRKKKRKSKAHANSDADTAEQGNAFKDLTQLDDTTANMIEGGGALRVRSKYARGEHYQRQSSYESETVFNYTALGIELHREKLYGKDTCTRLTYERIGRPNALDFVHPMNRKEFEKWGVNPPIESVSAKCFLTQSSKIEKQNIPLNMLDRVCAFKNLCVQGGRRMTQGLDPEEIEKENTVRKFTRPVIFINNNSRNQLSRVLTVVGIYDALDLAGLWPPERRVEIVIMKDEAPQSEREKAHLLPFFDPKMYHISYSGTWMNPKGHATCFDQSVVGAGGSYFPILRTRDNITIAQTSRKYPDSHLRLQHIMPRVISEFTRIHGDVKPKPCTALLIIRGSTRQIKNRDEVVEFLESEGYKVTMHDFSGQDLLEQKLVSREYEVVIGMHGAGLVNIIMSPNTSLIELHPYKHSKETYSALYSYTESPYYAWYNQEEKNSFENNESKAQTNDHYFWKQRHQYIDMPSFNSVTWQRYRSDQDKRTGAKICRP</sequence>
<protein>
    <recommendedName>
        <fullName evidence="5">Glycosyltransferase 61 catalytic domain-containing protein</fullName>
    </recommendedName>
</protein>
<dbReference type="RefSeq" id="XP_014157809.1">
    <property type="nucleotide sequence ID" value="XM_014302334.1"/>
</dbReference>
<keyword evidence="3" id="KW-0325">Glycoprotein</keyword>
<dbReference type="InterPro" id="IPR049625">
    <property type="entry name" value="Glyco_transf_61_cat"/>
</dbReference>
<feature type="compositionally biased region" description="Acidic residues" evidence="4">
    <location>
        <begin position="146"/>
        <end position="156"/>
    </location>
</feature>
<feature type="compositionally biased region" description="Basic and acidic residues" evidence="4">
    <location>
        <begin position="116"/>
        <end position="128"/>
    </location>
</feature>
<evidence type="ECO:0000256" key="4">
    <source>
        <dbReference type="SAM" id="MobiDB-lite"/>
    </source>
</evidence>